<comment type="caution">
    <text evidence="1">The sequence shown here is derived from an EMBL/GenBank/DDBJ whole genome shotgun (WGS) entry which is preliminary data.</text>
</comment>
<evidence type="ECO:0000313" key="1">
    <source>
        <dbReference type="EMBL" id="KAF9648221.1"/>
    </source>
</evidence>
<feature type="non-terminal residue" evidence="1">
    <location>
        <position position="1"/>
    </location>
</feature>
<proteinExistence type="predicted"/>
<name>A0ACB6ZFL9_THEGA</name>
<dbReference type="Proteomes" id="UP000886501">
    <property type="component" value="Unassembled WGS sequence"/>
</dbReference>
<reference evidence="1" key="1">
    <citation type="submission" date="2019-10" db="EMBL/GenBank/DDBJ databases">
        <authorList>
            <consortium name="DOE Joint Genome Institute"/>
            <person name="Kuo A."/>
            <person name="Miyauchi S."/>
            <person name="Kiss E."/>
            <person name="Drula E."/>
            <person name="Kohler A."/>
            <person name="Sanchez-Garcia M."/>
            <person name="Andreopoulos B."/>
            <person name="Barry K.W."/>
            <person name="Bonito G."/>
            <person name="Buee M."/>
            <person name="Carver A."/>
            <person name="Chen C."/>
            <person name="Cichocki N."/>
            <person name="Clum A."/>
            <person name="Culley D."/>
            <person name="Crous P.W."/>
            <person name="Fauchery L."/>
            <person name="Girlanda M."/>
            <person name="Hayes R."/>
            <person name="Keri Z."/>
            <person name="Labutti K."/>
            <person name="Lipzen A."/>
            <person name="Lombard V."/>
            <person name="Magnuson J."/>
            <person name="Maillard F."/>
            <person name="Morin E."/>
            <person name="Murat C."/>
            <person name="Nolan M."/>
            <person name="Ohm R."/>
            <person name="Pangilinan J."/>
            <person name="Pereira M."/>
            <person name="Perotto S."/>
            <person name="Peter M."/>
            <person name="Riley R."/>
            <person name="Sitrit Y."/>
            <person name="Stielow B."/>
            <person name="Szollosi G."/>
            <person name="Zifcakova L."/>
            <person name="Stursova M."/>
            <person name="Spatafora J.W."/>
            <person name="Tedersoo L."/>
            <person name="Vaario L.-M."/>
            <person name="Yamada A."/>
            <person name="Yan M."/>
            <person name="Wang P."/>
            <person name="Xu J."/>
            <person name="Bruns T."/>
            <person name="Baldrian P."/>
            <person name="Vilgalys R."/>
            <person name="Henrissat B."/>
            <person name="Grigoriev I.V."/>
            <person name="Hibbett D."/>
            <person name="Nagy L.G."/>
            <person name="Martin F.M."/>
        </authorList>
    </citation>
    <scope>NUCLEOTIDE SEQUENCE</scope>
    <source>
        <strain evidence="1">P2</strain>
    </source>
</reference>
<evidence type="ECO:0000313" key="2">
    <source>
        <dbReference type="Proteomes" id="UP000886501"/>
    </source>
</evidence>
<feature type="non-terminal residue" evidence="1">
    <location>
        <position position="62"/>
    </location>
</feature>
<dbReference type="EMBL" id="MU118017">
    <property type="protein sequence ID" value="KAF9648221.1"/>
    <property type="molecule type" value="Genomic_DNA"/>
</dbReference>
<sequence length="62" mass="6938">VHFAIVSATLPATVLPDVTSRLGVSREDLHAIRLLNDRSNIALVVRKMKYPANTYMDLDFLV</sequence>
<reference evidence="1" key="2">
    <citation type="journal article" date="2020" name="Nat. Commun.">
        <title>Large-scale genome sequencing of mycorrhizal fungi provides insights into the early evolution of symbiotic traits.</title>
        <authorList>
            <person name="Miyauchi S."/>
            <person name="Kiss E."/>
            <person name="Kuo A."/>
            <person name="Drula E."/>
            <person name="Kohler A."/>
            <person name="Sanchez-Garcia M."/>
            <person name="Morin E."/>
            <person name="Andreopoulos B."/>
            <person name="Barry K.W."/>
            <person name="Bonito G."/>
            <person name="Buee M."/>
            <person name="Carver A."/>
            <person name="Chen C."/>
            <person name="Cichocki N."/>
            <person name="Clum A."/>
            <person name="Culley D."/>
            <person name="Crous P.W."/>
            <person name="Fauchery L."/>
            <person name="Girlanda M."/>
            <person name="Hayes R.D."/>
            <person name="Keri Z."/>
            <person name="LaButti K."/>
            <person name="Lipzen A."/>
            <person name="Lombard V."/>
            <person name="Magnuson J."/>
            <person name="Maillard F."/>
            <person name="Murat C."/>
            <person name="Nolan M."/>
            <person name="Ohm R.A."/>
            <person name="Pangilinan J."/>
            <person name="Pereira M.F."/>
            <person name="Perotto S."/>
            <person name="Peter M."/>
            <person name="Pfister S."/>
            <person name="Riley R."/>
            <person name="Sitrit Y."/>
            <person name="Stielow J.B."/>
            <person name="Szollosi G."/>
            <person name="Zifcakova L."/>
            <person name="Stursova M."/>
            <person name="Spatafora J.W."/>
            <person name="Tedersoo L."/>
            <person name="Vaario L.M."/>
            <person name="Yamada A."/>
            <person name="Yan M."/>
            <person name="Wang P."/>
            <person name="Xu J."/>
            <person name="Bruns T."/>
            <person name="Baldrian P."/>
            <person name="Vilgalys R."/>
            <person name="Dunand C."/>
            <person name="Henrissat B."/>
            <person name="Grigoriev I.V."/>
            <person name="Hibbett D."/>
            <person name="Nagy L.G."/>
            <person name="Martin F.M."/>
        </authorList>
    </citation>
    <scope>NUCLEOTIDE SEQUENCE</scope>
    <source>
        <strain evidence="1">P2</strain>
    </source>
</reference>
<accession>A0ACB6ZFL9</accession>
<gene>
    <name evidence="1" type="ORF">BDM02DRAFT_3073089</name>
</gene>
<keyword evidence="2" id="KW-1185">Reference proteome</keyword>
<protein>
    <submittedName>
        <fullName evidence="1">Uncharacterized protein</fullName>
    </submittedName>
</protein>
<organism evidence="1 2">
    <name type="scientific">Thelephora ganbajun</name>
    <name type="common">Ganba fungus</name>
    <dbReference type="NCBI Taxonomy" id="370292"/>
    <lineage>
        <taxon>Eukaryota</taxon>
        <taxon>Fungi</taxon>
        <taxon>Dikarya</taxon>
        <taxon>Basidiomycota</taxon>
        <taxon>Agaricomycotina</taxon>
        <taxon>Agaricomycetes</taxon>
        <taxon>Thelephorales</taxon>
        <taxon>Thelephoraceae</taxon>
        <taxon>Thelephora</taxon>
    </lineage>
</organism>